<keyword evidence="1" id="KW-0812">Transmembrane</keyword>
<comment type="caution">
    <text evidence="2">The sequence shown here is derived from an EMBL/GenBank/DDBJ whole genome shotgun (WGS) entry which is preliminary data.</text>
</comment>
<reference evidence="2" key="1">
    <citation type="submission" date="2019-08" db="EMBL/GenBank/DDBJ databases">
        <authorList>
            <person name="Kucharzyk K."/>
            <person name="Murdoch R.W."/>
            <person name="Higgins S."/>
            <person name="Loffler F."/>
        </authorList>
    </citation>
    <scope>NUCLEOTIDE SEQUENCE</scope>
</reference>
<feature type="transmembrane region" description="Helical" evidence="1">
    <location>
        <begin position="162"/>
        <end position="183"/>
    </location>
</feature>
<feature type="transmembrane region" description="Helical" evidence="1">
    <location>
        <begin position="29"/>
        <end position="47"/>
    </location>
</feature>
<feature type="transmembrane region" description="Helical" evidence="1">
    <location>
        <begin position="138"/>
        <end position="155"/>
    </location>
</feature>
<accession>A0A644XLQ0</accession>
<protein>
    <submittedName>
        <fullName evidence="2">Uncharacterized protein</fullName>
    </submittedName>
</protein>
<dbReference type="EMBL" id="VSSQ01002736">
    <property type="protein sequence ID" value="MPM17115.1"/>
    <property type="molecule type" value="Genomic_DNA"/>
</dbReference>
<dbReference type="AlphaFoldDB" id="A0A644XLQ0"/>
<feature type="transmembrane region" description="Helical" evidence="1">
    <location>
        <begin position="116"/>
        <end position="132"/>
    </location>
</feature>
<proteinExistence type="predicted"/>
<name>A0A644XLQ0_9ZZZZ</name>
<organism evidence="2">
    <name type="scientific">bioreactor metagenome</name>
    <dbReference type="NCBI Taxonomy" id="1076179"/>
    <lineage>
        <taxon>unclassified sequences</taxon>
        <taxon>metagenomes</taxon>
        <taxon>ecological metagenomes</taxon>
    </lineage>
</organism>
<feature type="transmembrane region" description="Helical" evidence="1">
    <location>
        <begin position="85"/>
        <end position="104"/>
    </location>
</feature>
<sequence>MNNYLNLLPLIVIFTASLMLFVFPTWRRALIGLGVLVLMAFIFYLQVWPFTMAAVKLITGWMVVAILFFSPIQEEAPQPGINGNQVFKIVALIFIWVVAFLITSKVNQFFQIKPEILFAAIAIFGTGLLQLGMTTAPFYILTGILLVFAGFEILYASIETSILINGLLALMNLLVALVGSYLLSLNKEEEAL</sequence>
<keyword evidence="1" id="KW-1133">Transmembrane helix</keyword>
<evidence type="ECO:0000313" key="2">
    <source>
        <dbReference type="EMBL" id="MPM17115.1"/>
    </source>
</evidence>
<evidence type="ECO:0000256" key="1">
    <source>
        <dbReference type="SAM" id="Phobius"/>
    </source>
</evidence>
<gene>
    <name evidence="2" type="ORF">SDC9_63500</name>
</gene>
<feature type="transmembrane region" description="Helical" evidence="1">
    <location>
        <begin position="7"/>
        <end position="23"/>
    </location>
</feature>
<keyword evidence="1" id="KW-0472">Membrane</keyword>